<name>A0A7X0VHU1_9BACL</name>
<reference evidence="2 3" key="1">
    <citation type="submission" date="2020-08" db="EMBL/GenBank/DDBJ databases">
        <title>Cohnella phylogeny.</title>
        <authorList>
            <person name="Dunlap C."/>
        </authorList>
    </citation>
    <scope>NUCLEOTIDE SEQUENCE [LARGE SCALE GENOMIC DNA]</scope>
    <source>
        <strain evidence="2 3">DSM 28246</strain>
    </source>
</reference>
<evidence type="ECO:0000313" key="2">
    <source>
        <dbReference type="EMBL" id="MBB6672999.1"/>
    </source>
</evidence>
<dbReference type="Proteomes" id="UP000547209">
    <property type="component" value="Unassembled WGS sequence"/>
</dbReference>
<dbReference type="EMBL" id="JACJVP010000032">
    <property type="protein sequence ID" value="MBB6672999.1"/>
    <property type="molecule type" value="Genomic_DNA"/>
</dbReference>
<comment type="caution">
    <text evidence="2">The sequence shown here is derived from an EMBL/GenBank/DDBJ whole genome shotgun (WGS) entry which is preliminary data.</text>
</comment>
<proteinExistence type="predicted"/>
<evidence type="ECO:0000256" key="1">
    <source>
        <dbReference type="SAM" id="MobiDB-lite"/>
    </source>
</evidence>
<feature type="compositionally biased region" description="Basic and acidic residues" evidence="1">
    <location>
        <begin position="1"/>
        <end position="12"/>
    </location>
</feature>
<protein>
    <submittedName>
        <fullName evidence="2">Uncharacterized protein</fullName>
    </submittedName>
</protein>
<sequence>MTTRITPKERSTNRPQPLLRSLPTGRAQVQLDMDITTSTRGAMDLLSGVSTFIQTAGDKGKFRLILSLEKASEEESVNDDS</sequence>
<evidence type="ECO:0000313" key="3">
    <source>
        <dbReference type="Proteomes" id="UP000547209"/>
    </source>
</evidence>
<keyword evidence="3" id="KW-1185">Reference proteome</keyword>
<gene>
    <name evidence="2" type="ORF">H7C19_20160</name>
</gene>
<accession>A0A7X0VHU1</accession>
<organism evidence="2 3">
    <name type="scientific">Cohnella nanjingensis</name>
    <dbReference type="NCBI Taxonomy" id="1387779"/>
    <lineage>
        <taxon>Bacteria</taxon>
        <taxon>Bacillati</taxon>
        <taxon>Bacillota</taxon>
        <taxon>Bacilli</taxon>
        <taxon>Bacillales</taxon>
        <taxon>Paenibacillaceae</taxon>
        <taxon>Cohnella</taxon>
    </lineage>
</organism>
<dbReference type="AlphaFoldDB" id="A0A7X0VHU1"/>
<feature type="region of interest" description="Disordered" evidence="1">
    <location>
        <begin position="1"/>
        <end position="20"/>
    </location>
</feature>